<comment type="similarity">
    <text evidence="2">Belongs to the oxygen-dependent FAD-linked oxidoreductase family.</text>
</comment>
<dbReference type="OrthoDB" id="415825at2759"/>
<keyword evidence="5" id="KW-0560">Oxidoreductase</keyword>
<evidence type="ECO:0000313" key="7">
    <source>
        <dbReference type="EMBL" id="KAG7087192.1"/>
    </source>
</evidence>
<dbReference type="InterPro" id="IPR016169">
    <property type="entry name" value="FAD-bd_PCMH_sub2"/>
</dbReference>
<dbReference type="InterPro" id="IPR016167">
    <property type="entry name" value="FAD-bd_PCMH_sub1"/>
</dbReference>
<accession>A0A9P7RPC3</accession>
<evidence type="ECO:0000256" key="2">
    <source>
        <dbReference type="ARBA" id="ARBA00005466"/>
    </source>
</evidence>
<dbReference type="InterPro" id="IPR050416">
    <property type="entry name" value="FAD-linked_Oxidoreductase"/>
</dbReference>
<comment type="cofactor">
    <cofactor evidence="1">
        <name>FAD</name>
        <dbReference type="ChEBI" id="CHEBI:57692"/>
    </cofactor>
</comment>
<dbReference type="RefSeq" id="XP_043003663.1">
    <property type="nucleotide sequence ID" value="XM_043158319.1"/>
</dbReference>
<reference evidence="7" key="1">
    <citation type="journal article" date="2021" name="Genome Biol. Evol.">
        <title>The assembled and annotated genome of the fairy-ring fungus Marasmius oreades.</title>
        <authorList>
            <person name="Hiltunen M."/>
            <person name="Ament-Velasquez S.L."/>
            <person name="Johannesson H."/>
        </authorList>
    </citation>
    <scope>NUCLEOTIDE SEQUENCE</scope>
    <source>
        <strain evidence="7">03SP1</strain>
    </source>
</reference>
<dbReference type="GO" id="GO:0071949">
    <property type="term" value="F:FAD binding"/>
    <property type="evidence" value="ECO:0007669"/>
    <property type="project" value="InterPro"/>
</dbReference>
<dbReference type="GO" id="GO:0016491">
    <property type="term" value="F:oxidoreductase activity"/>
    <property type="evidence" value="ECO:0007669"/>
    <property type="project" value="UniProtKB-KW"/>
</dbReference>
<evidence type="ECO:0000256" key="3">
    <source>
        <dbReference type="ARBA" id="ARBA00022630"/>
    </source>
</evidence>
<dbReference type="InterPro" id="IPR006094">
    <property type="entry name" value="Oxid_FAD_bind_N"/>
</dbReference>
<dbReference type="Gene3D" id="3.40.462.20">
    <property type="match status" value="1"/>
</dbReference>
<keyword evidence="3" id="KW-0285">Flavoprotein</keyword>
<evidence type="ECO:0000256" key="4">
    <source>
        <dbReference type="ARBA" id="ARBA00022827"/>
    </source>
</evidence>
<keyword evidence="8" id="KW-1185">Reference proteome</keyword>
<dbReference type="KEGG" id="more:E1B28_013173"/>
<evidence type="ECO:0000313" key="8">
    <source>
        <dbReference type="Proteomes" id="UP001049176"/>
    </source>
</evidence>
<dbReference type="PANTHER" id="PTHR42973">
    <property type="entry name" value="BINDING OXIDOREDUCTASE, PUTATIVE (AFU_ORTHOLOGUE AFUA_1G17690)-RELATED"/>
    <property type="match status" value="1"/>
</dbReference>
<dbReference type="SUPFAM" id="SSF56176">
    <property type="entry name" value="FAD-binding/transporter-associated domain-like"/>
    <property type="match status" value="1"/>
</dbReference>
<dbReference type="EMBL" id="CM032189">
    <property type="protein sequence ID" value="KAG7087192.1"/>
    <property type="molecule type" value="Genomic_DNA"/>
</dbReference>
<evidence type="ECO:0000259" key="6">
    <source>
        <dbReference type="PROSITE" id="PS51387"/>
    </source>
</evidence>
<gene>
    <name evidence="7" type="ORF">E1B28_013173</name>
</gene>
<dbReference type="AlphaFoldDB" id="A0A9P7RPC3"/>
<keyword evidence="4" id="KW-0274">FAD</keyword>
<dbReference type="Gene3D" id="3.30.43.10">
    <property type="entry name" value="Uridine Diphospho-n-acetylenolpyruvylglucosamine Reductase, domain 2"/>
    <property type="match status" value="1"/>
</dbReference>
<feature type="domain" description="FAD-binding PCMH-type" evidence="6">
    <location>
        <begin position="32"/>
        <end position="204"/>
    </location>
</feature>
<comment type="caution">
    <text evidence="7">The sequence shown here is derived from an EMBL/GenBank/DDBJ whole genome shotgun (WGS) entry which is preliminary data.</text>
</comment>
<name>A0A9P7RPC3_9AGAR</name>
<sequence>MFDLQSLGFKGQILTTSSPDYDAARDRYPKNAVLKPSYIAQPATVQDIPLAIKFALSQNPPLELAVKGGGVSPYPASSSDGGLVIDLSHLKAVKVADDKQSVSVGGGALWSDVYAETDKHGVVPIGGNVHFLGVGGVTLAGGYSNLSGKHGLGVDNILQATVVLADGRVVTTSEKEEPDLFWAIRGGVNQFGVVAELVLKTYPLSKAMTIGAMVYPGTELQNVLAALHKHLENHHPSTKMILMFARAPPDFYPGLLLLPYIENDATPPDEVLAPFRELVKPIFEGLATVDGYLPVTHGADQALSGAPPRMSIDGALFGDLWDDVVGQAFGSWVGFTEDPEFRSTIVMWELGHRDKIVERKVEDMAFAAREKHYYMAAIPRFTNASGDAKAAEWVSSITSLVRTSHLEKTGKALITPPSFALSPQSVPAEKIWGDNLPKLRKLKAKYDPKKVWSKGWCIEPDPKL</sequence>
<dbReference type="PROSITE" id="PS51387">
    <property type="entry name" value="FAD_PCMH"/>
    <property type="match status" value="1"/>
</dbReference>
<proteinExistence type="inferred from homology"/>
<dbReference type="InterPro" id="IPR016166">
    <property type="entry name" value="FAD-bd_PCMH"/>
</dbReference>
<dbReference type="GeneID" id="66082248"/>
<evidence type="ECO:0000256" key="5">
    <source>
        <dbReference type="ARBA" id="ARBA00023002"/>
    </source>
</evidence>
<organism evidence="7 8">
    <name type="scientific">Marasmius oreades</name>
    <name type="common">fairy-ring Marasmius</name>
    <dbReference type="NCBI Taxonomy" id="181124"/>
    <lineage>
        <taxon>Eukaryota</taxon>
        <taxon>Fungi</taxon>
        <taxon>Dikarya</taxon>
        <taxon>Basidiomycota</taxon>
        <taxon>Agaricomycotina</taxon>
        <taxon>Agaricomycetes</taxon>
        <taxon>Agaricomycetidae</taxon>
        <taxon>Agaricales</taxon>
        <taxon>Marasmiineae</taxon>
        <taxon>Marasmiaceae</taxon>
        <taxon>Marasmius</taxon>
    </lineage>
</organism>
<dbReference type="Proteomes" id="UP001049176">
    <property type="component" value="Chromosome 9"/>
</dbReference>
<dbReference type="Gene3D" id="3.30.465.10">
    <property type="match status" value="1"/>
</dbReference>
<protein>
    <recommendedName>
        <fullName evidence="6">FAD-binding PCMH-type domain-containing protein</fullName>
    </recommendedName>
</protein>
<evidence type="ECO:0000256" key="1">
    <source>
        <dbReference type="ARBA" id="ARBA00001974"/>
    </source>
</evidence>
<dbReference type="Pfam" id="PF01565">
    <property type="entry name" value="FAD_binding_4"/>
    <property type="match status" value="1"/>
</dbReference>
<dbReference type="InterPro" id="IPR012951">
    <property type="entry name" value="BBE"/>
</dbReference>
<dbReference type="InterPro" id="IPR036318">
    <property type="entry name" value="FAD-bd_PCMH-like_sf"/>
</dbReference>
<dbReference type="PANTHER" id="PTHR42973:SF39">
    <property type="entry name" value="FAD-BINDING PCMH-TYPE DOMAIN-CONTAINING PROTEIN"/>
    <property type="match status" value="1"/>
</dbReference>
<dbReference type="Pfam" id="PF08031">
    <property type="entry name" value="BBE"/>
    <property type="match status" value="1"/>
</dbReference>